<dbReference type="AlphaFoldDB" id="A0A9P3GKA4"/>
<dbReference type="Gene3D" id="1.10.510.10">
    <property type="entry name" value="Transferase(Phosphotransferase) domain 1"/>
    <property type="match status" value="1"/>
</dbReference>
<evidence type="ECO:0000259" key="1">
    <source>
        <dbReference type="Pfam" id="PF17667"/>
    </source>
</evidence>
<evidence type="ECO:0000313" key="3">
    <source>
        <dbReference type="Proteomes" id="UP000703269"/>
    </source>
</evidence>
<keyword evidence="3" id="KW-1185">Reference proteome</keyword>
<organism evidence="2 3">
    <name type="scientific">Phanerochaete sordida</name>
    <dbReference type="NCBI Taxonomy" id="48140"/>
    <lineage>
        <taxon>Eukaryota</taxon>
        <taxon>Fungi</taxon>
        <taxon>Dikarya</taxon>
        <taxon>Basidiomycota</taxon>
        <taxon>Agaricomycotina</taxon>
        <taxon>Agaricomycetes</taxon>
        <taxon>Polyporales</taxon>
        <taxon>Phanerochaetaceae</taxon>
        <taxon>Phanerochaete</taxon>
    </lineage>
</organism>
<gene>
    <name evidence="2" type="ORF">PsYK624_112380</name>
</gene>
<evidence type="ECO:0000313" key="2">
    <source>
        <dbReference type="EMBL" id="GJE95059.1"/>
    </source>
</evidence>
<sequence length="378" mass="42521">MKLPTISYTPSGSRHRVIYTEAGQPIFRTKSLRRAFRCIRHIIRELDILHGHGFVHGDVNYSNFLLFGKKGKIADLDYAKKEADKPEHFIRAEGTYFVSEEVHEGGYLYTPMEPYDRPSVPLSDIDFHADDSDDDSNDEFRHNIDVAAAEPSLEAEDASNGVGEHCSNSSSQEEAIYEGQAEQLDEEIPDPVTGDRAQKAPFQRNALHDLESVLWLSFYLILAPVFKPLSKIPSEVALQHRAQQKWVFHKLFSEHYTRSIIMIRGGTGRGHLFAALEPTIASIAQQLLTIRDYLITAFSKAEAHMTPDHPISSSAGREATARMSLQILRIIKHTLAKRDIKILAGDRPHRSTLSQEEARSGRQITAFTSADQIGVETF</sequence>
<accession>A0A9P3GKA4</accession>
<dbReference type="SUPFAM" id="SSF56112">
    <property type="entry name" value="Protein kinase-like (PK-like)"/>
    <property type="match status" value="1"/>
</dbReference>
<comment type="caution">
    <text evidence="2">The sequence shown here is derived from an EMBL/GenBank/DDBJ whole genome shotgun (WGS) entry which is preliminary data.</text>
</comment>
<dbReference type="OrthoDB" id="3246048at2759"/>
<dbReference type="Pfam" id="PF17667">
    <property type="entry name" value="Pkinase_fungal"/>
    <property type="match status" value="1"/>
</dbReference>
<reference evidence="2 3" key="1">
    <citation type="submission" date="2021-08" db="EMBL/GenBank/DDBJ databases">
        <title>Draft Genome Sequence of Phanerochaete sordida strain YK-624.</title>
        <authorList>
            <person name="Mori T."/>
            <person name="Dohra H."/>
            <person name="Suzuki T."/>
            <person name="Kawagishi H."/>
            <person name="Hirai H."/>
        </authorList>
    </citation>
    <scope>NUCLEOTIDE SEQUENCE [LARGE SCALE GENOMIC DNA]</scope>
    <source>
        <strain evidence="2 3">YK-624</strain>
    </source>
</reference>
<name>A0A9P3GKA4_9APHY</name>
<proteinExistence type="predicted"/>
<protein>
    <recommendedName>
        <fullName evidence="1">Fungal-type protein kinase domain-containing protein</fullName>
    </recommendedName>
</protein>
<dbReference type="EMBL" id="BPQB01000045">
    <property type="protein sequence ID" value="GJE95059.1"/>
    <property type="molecule type" value="Genomic_DNA"/>
</dbReference>
<dbReference type="InterPro" id="IPR011009">
    <property type="entry name" value="Kinase-like_dom_sf"/>
</dbReference>
<feature type="domain" description="Fungal-type protein kinase" evidence="1">
    <location>
        <begin position="15"/>
        <end position="219"/>
    </location>
</feature>
<dbReference type="InterPro" id="IPR040976">
    <property type="entry name" value="Pkinase_fungal"/>
</dbReference>
<dbReference type="Proteomes" id="UP000703269">
    <property type="component" value="Unassembled WGS sequence"/>
</dbReference>